<feature type="compositionally biased region" description="Polar residues" evidence="7">
    <location>
        <begin position="523"/>
        <end position="534"/>
    </location>
</feature>
<evidence type="ECO:0000259" key="8">
    <source>
        <dbReference type="PROSITE" id="PS50811"/>
    </source>
</evidence>
<keyword evidence="6" id="KW-0175">Coiled coil</keyword>
<keyword evidence="10" id="KW-1185">Reference proteome</keyword>
<gene>
    <name evidence="9" type="primary">TorWRKY42</name>
    <name evidence="9" type="ORF">TorRG33x02_325140</name>
</gene>
<comment type="subcellular location">
    <subcellularLocation>
        <location evidence="1">Nucleus</location>
    </subcellularLocation>
</comment>
<proteinExistence type="predicted"/>
<feature type="domain" description="WRKY" evidence="8">
    <location>
        <begin position="274"/>
        <end position="340"/>
    </location>
</feature>
<evidence type="ECO:0000313" key="10">
    <source>
        <dbReference type="Proteomes" id="UP000237000"/>
    </source>
</evidence>
<dbReference type="FunCoup" id="A0A2P5BDA6">
    <property type="interactions" value="71"/>
</dbReference>
<evidence type="ECO:0000256" key="3">
    <source>
        <dbReference type="ARBA" id="ARBA00023125"/>
    </source>
</evidence>
<dbReference type="GO" id="GO:0003700">
    <property type="term" value="F:DNA-binding transcription factor activity"/>
    <property type="evidence" value="ECO:0007669"/>
    <property type="project" value="InterPro"/>
</dbReference>
<dbReference type="SMART" id="SM00774">
    <property type="entry name" value="WRKY"/>
    <property type="match status" value="1"/>
</dbReference>
<feature type="region of interest" description="Disordered" evidence="7">
    <location>
        <begin position="206"/>
        <end position="229"/>
    </location>
</feature>
<evidence type="ECO:0000256" key="4">
    <source>
        <dbReference type="ARBA" id="ARBA00023163"/>
    </source>
</evidence>
<feature type="compositionally biased region" description="Basic and acidic residues" evidence="7">
    <location>
        <begin position="210"/>
        <end position="229"/>
    </location>
</feature>
<dbReference type="PROSITE" id="PS50811">
    <property type="entry name" value="WRKY"/>
    <property type="match status" value="1"/>
</dbReference>
<dbReference type="AlphaFoldDB" id="A0A2P5BDA6"/>
<dbReference type="PANTHER" id="PTHR31429">
    <property type="entry name" value="WRKY TRANSCRIPTION FACTOR 36-RELATED"/>
    <property type="match status" value="1"/>
</dbReference>
<dbReference type="InterPro" id="IPR003657">
    <property type="entry name" value="WRKY_dom"/>
</dbReference>
<evidence type="ECO:0000256" key="5">
    <source>
        <dbReference type="ARBA" id="ARBA00023242"/>
    </source>
</evidence>
<dbReference type="Pfam" id="PF03106">
    <property type="entry name" value="WRKY"/>
    <property type="match status" value="1"/>
</dbReference>
<feature type="region of interest" description="Disordered" evidence="7">
    <location>
        <begin position="16"/>
        <end position="55"/>
    </location>
</feature>
<dbReference type="InParanoid" id="A0A2P5BDA6"/>
<sequence length="569" mass="63059">MGREREKEINMEIDLSLKIDAKEEEEEELLEEKEEEEEESKEEKEDDDHDDKKLMIKAVDHDQDQPTIAHVQNNKEAGHGEVEDEASVVESLQENMKSDELSTLQMKMNRMKEENNVLRKVVEQTMKDYYDLQIKFAAVHQNNNKKDTLAFLSLHDIQQPKSTTVSKISDGENYNRKSPSPPSTHESTVGRLGESHELGLSLRLQTGTEKLQERDHEEQKHKEEENKEDLTSYNTLVMQNKLQRTDHQLAGITSHVSSATPPNRKARVSVRARCEAATLNDGCQWRKYGQKIAKGNPCPRAYYRCTVAPGCPVRKQVQRCLEDMSILITTYEGTHNHPLPVGATAMASTASAAAASFMLLDSSNPYSDHGSTSNFTQGTLHNYSTISPQMLINPMSHYSSSIRTINPNDPSKGIVLDLTNNTPQFPLPNSSSLLSSSHHRPISNNFSWNVPSKLPTYTTSGANNSVTSGLLAASTTGLDERVWRGEEKTSMAENVTAIASDPKFRVAVAAAITSLISKDSHITSTNRVGSSASTLDHPKDGESSGNGSSSNNWVLETLSTNGKAIRQTP</sequence>
<feature type="coiled-coil region" evidence="6">
    <location>
        <begin position="101"/>
        <end position="128"/>
    </location>
</feature>
<feature type="compositionally biased region" description="Low complexity" evidence="7">
    <location>
        <begin position="543"/>
        <end position="552"/>
    </location>
</feature>
<feature type="compositionally biased region" description="Acidic residues" evidence="7">
    <location>
        <begin position="22"/>
        <end position="49"/>
    </location>
</feature>
<dbReference type="SUPFAM" id="SSF118290">
    <property type="entry name" value="WRKY DNA-binding domain"/>
    <property type="match status" value="1"/>
</dbReference>
<feature type="region of interest" description="Disordered" evidence="7">
    <location>
        <begin position="523"/>
        <end position="569"/>
    </location>
</feature>
<keyword evidence="5" id="KW-0539">Nucleus</keyword>
<dbReference type="FunFam" id="2.20.25.80:FF:000002">
    <property type="entry name" value="probable WRKY transcription factor 31"/>
    <property type="match status" value="1"/>
</dbReference>
<evidence type="ECO:0000256" key="7">
    <source>
        <dbReference type="SAM" id="MobiDB-lite"/>
    </source>
</evidence>
<organism evidence="9 10">
    <name type="scientific">Trema orientale</name>
    <name type="common">Charcoal tree</name>
    <name type="synonym">Celtis orientalis</name>
    <dbReference type="NCBI Taxonomy" id="63057"/>
    <lineage>
        <taxon>Eukaryota</taxon>
        <taxon>Viridiplantae</taxon>
        <taxon>Streptophyta</taxon>
        <taxon>Embryophyta</taxon>
        <taxon>Tracheophyta</taxon>
        <taxon>Spermatophyta</taxon>
        <taxon>Magnoliopsida</taxon>
        <taxon>eudicotyledons</taxon>
        <taxon>Gunneridae</taxon>
        <taxon>Pentapetalae</taxon>
        <taxon>rosids</taxon>
        <taxon>fabids</taxon>
        <taxon>Rosales</taxon>
        <taxon>Cannabaceae</taxon>
        <taxon>Trema</taxon>
    </lineage>
</organism>
<dbReference type="GO" id="GO:0005634">
    <property type="term" value="C:nucleus"/>
    <property type="evidence" value="ECO:0007669"/>
    <property type="project" value="UniProtKB-SubCell"/>
</dbReference>
<dbReference type="Proteomes" id="UP000237000">
    <property type="component" value="Unassembled WGS sequence"/>
</dbReference>
<evidence type="ECO:0000313" key="9">
    <source>
        <dbReference type="EMBL" id="PON46770.1"/>
    </source>
</evidence>
<feature type="compositionally biased region" description="Polar residues" evidence="7">
    <location>
        <begin position="553"/>
        <end position="569"/>
    </location>
</feature>
<dbReference type="OrthoDB" id="779182at2759"/>
<evidence type="ECO:0000256" key="1">
    <source>
        <dbReference type="ARBA" id="ARBA00004123"/>
    </source>
</evidence>
<keyword evidence="3" id="KW-0238">DNA-binding</keyword>
<dbReference type="InterPro" id="IPR044810">
    <property type="entry name" value="WRKY_plant"/>
</dbReference>
<dbReference type="EMBL" id="JXTC01000547">
    <property type="protein sequence ID" value="PON46770.1"/>
    <property type="molecule type" value="Genomic_DNA"/>
</dbReference>
<protein>
    <submittedName>
        <fullName evidence="9">WRKY domain containing protein</fullName>
    </submittedName>
</protein>
<dbReference type="PANTHER" id="PTHR31429:SF54">
    <property type="entry name" value="WRKY TRANSCRIPTION FACTOR 9-RELATED"/>
    <property type="match status" value="1"/>
</dbReference>
<accession>A0A2P5BDA6</accession>
<keyword evidence="2" id="KW-0805">Transcription regulation</keyword>
<dbReference type="GO" id="GO:0043565">
    <property type="term" value="F:sequence-specific DNA binding"/>
    <property type="evidence" value="ECO:0007669"/>
    <property type="project" value="InterPro"/>
</dbReference>
<reference evidence="10" key="1">
    <citation type="submission" date="2016-06" db="EMBL/GenBank/DDBJ databases">
        <title>Parallel loss of symbiosis genes in relatives of nitrogen-fixing non-legume Parasponia.</title>
        <authorList>
            <person name="Van Velzen R."/>
            <person name="Holmer R."/>
            <person name="Bu F."/>
            <person name="Rutten L."/>
            <person name="Van Zeijl A."/>
            <person name="Liu W."/>
            <person name="Santuari L."/>
            <person name="Cao Q."/>
            <person name="Sharma T."/>
            <person name="Shen D."/>
            <person name="Roswanjaya Y."/>
            <person name="Wardhani T."/>
            <person name="Kalhor M.S."/>
            <person name="Jansen J."/>
            <person name="Van den Hoogen J."/>
            <person name="Gungor B."/>
            <person name="Hartog M."/>
            <person name="Hontelez J."/>
            <person name="Verver J."/>
            <person name="Yang W.-C."/>
            <person name="Schijlen E."/>
            <person name="Repin R."/>
            <person name="Schilthuizen M."/>
            <person name="Schranz E."/>
            <person name="Heidstra R."/>
            <person name="Miyata K."/>
            <person name="Fedorova E."/>
            <person name="Kohlen W."/>
            <person name="Bisseling T."/>
            <person name="Smit S."/>
            <person name="Geurts R."/>
        </authorList>
    </citation>
    <scope>NUCLEOTIDE SEQUENCE [LARGE SCALE GENOMIC DNA]</scope>
    <source>
        <strain evidence="10">cv. RG33-2</strain>
    </source>
</reference>
<dbReference type="Gene3D" id="2.20.25.80">
    <property type="entry name" value="WRKY domain"/>
    <property type="match status" value="1"/>
</dbReference>
<keyword evidence="4" id="KW-0804">Transcription</keyword>
<comment type="caution">
    <text evidence="9">The sequence shown here is derived from an EMBL/GenBank/DDBJ whole genome shotgun (WGS) entry which is preliminary data.</text>
</comment>
<evidence type="ECO:0000256" key="6">
    <source>
        <dbReference type="SAM" id="Coils"/>
    </source>
</evidence>
<name>A0A2P5BDA6_TREOI</name>
<evidence type="ECO:0000256" key="2">
    <source>
        <dbReference type="ARBA" id="ARBA00023015"/>
    </source>
</evidence>
<feature type="region of interest" description="Disordered" evidence="7">
    <location>
        <begin position="161"/>
        <end position="194"/>
    </location>
</feature>
<dbReference type="InterPro" id="IPR036576">
    <property type="entry name" value="WRKY_dom_sf"/>
</dbReference>